<dbReference type="SUPFAM" id="SSF51735">
    <property type="entry name" value="NAD(P)-binding Rossmann-fold domains"/>
    <property type="match status" value="1"/>
</dbReference>
<comment type="caution">
    <text evidence="1">The sequence shown here is derived from an EMBL/GenBank/DDBJ whole genome shotgun (WGS) entry which is preliminary data.</text>
</comment>
<protein>
    <submittedName>
        <fullName evidence="1">Protein FMP52, mitochondrial</fullName>
    </submittedName>
</protein>
<feature type="non-terminal residue" evidence="1">
    <location>
        <position position="1"/>
    </location>
</feature>
<sequence length="218" mass="23449">LGRRPAPEPQNAGPDADATKLKSVILEDFDSEYPESVKEELSGAGACIWTIALTPGKAQTTPWEQTVKICRDYAVRGIETIAKLPRDGEGKQPLRFMYISGHAAERDPNKKPWILGDYCLMRGEVESHILDSAKQSDGAVEAAVAKPGLIAPPGKLVPLLRSAVMSLIGLPKLKVGEIAAALLHQVVNGFEKDTLLNEDMVRIARGISGAQKYGAVGR</sequence>
<dbReference type="AlphaFoldDB" id="A0AAN6SSS8"/>
<evidence type="ECO:0000313" key="2">
    <source>
        <dbReference type="Proteomes" id="UP001303115"/>
    </source>
</evidence>
<reference evidence="2" key="1">
    <citation type="journal article" date="2023" name="Mol. Phylogenet. Evol.">
        <title>Genome-scale phylogeny and comparative genomics of the fungal order Sordariales.</title>
        <authorList>
            <person name="Hensen N."/>
            <person name="Bonometti L."/>
            <person name="Westerberg I."/>
            <person name="Brannstrom I.O."/>
            <person name="Guillou S."/>
            <person name="Cros-Aarteil S."/>
            <person name="Calhoun S."/>
            <person name="Haridas S."/>
            <person name="Kuo A."/>
            <person name="Mondo S."/>
            <person name="Pangilinan J."/>
            <person name="Riley R."/>
            <person name="LaButti K."/>
            <person name="Andreopoulos B."/>
            <person name="Lipzen A."/>
            <person name="Chen C."/>
            <person name="Yan M."/>
            <person name="Daum C."/>
            <person name="Ng V."/>
            <person name="Clum A."/>
            <person name="Steindorff A."/>
            <person name="Ohm R.A."/>
            <person name="Martin F."/>
            <person name="Silar P."/>
            <person name="Natvig D.O."/>
            <person name="Lalanne C."/>
            <person name="Gautier V."/>
            <person name="Ament-Velasquez S.L."/>
            <person name="Kruys A."/>
            <person name="Hutchinson M.I."/>
            <person name="Powell A.J."/>
            <person name="Barry K."/>
            <person name="Miller A.N."/>
            <person name="Grigoriev I.V."/>
            <person name="Debuchy R."/>
            <person name="Gladieux P."/>
            <person name="Hiltunen Thoren M."/>
            <person name="Johannesson H."/>
        </authorList>
    </citation>
    <scope>NUCLEOTIDE SEQUENCE [LARGE SCALE GENOMIC DNA]</scope>
    <source>
        <strain evidence="2">CBS 284.82</strain>
    </source>
</reference>
<dbReference type="Gene3D" id="3.40.50.720">
    <property type="entry name" value="NAD(P)-binding Rossmann-like Domain"/>
    <property type="match status" value="1"/>
</dbReference>
<dbReference type="InterPro" id="IPR036291">
    <property type="entry name" value="NAD(P)-bd_dom_sf"/>
</dbReference>
<dbReference type="EMBL" id="MU854369">
    <property type="protein sequence ID" value="KAK4040776.1"/>
    <property type="molecule type" value="Genomic_DNA"/>
</dbReference>
<name>A0AAN6SSS8_9PEZI</name>
<keyword evidence="2" id="KW-1185">Reference proteome</keyword>
<proteinExistence type="predicted"/>
<gene>
    <name evidence="1" type="ORF">C8A01DRAFT_15363</name>
</gene>
<dbReference type="Proteomes" id="UP001303115">
    <property type="component" value="Unassembled WGS sequence"/>
</dbReference>
<accession>A0AAN6SSS8</accession>
<evidence type="ECO:0000313" key="1">
    <source>
        <dbReference type="EMBL" id="KAK4040776.1"/>
    </source>
</evidence>
<organism evidence="1 2">
    <name type="scientific">Parachaetomium inaequale</name>
    <dbReference type="NCBI Taxonomy" id="2588326"/>
    <lineage>
        <taxon>Eukaryota</taxon>
        <taxon>Fungi</taxon>
        <taxon>Dikarya</taxon>
        <taxon>Ascomycota</taxon>
        <taxon>Pezizomycotina</taxon>
        <taxon>Sordariomycetes</taxon>
        <taxon>Sordariomycetidae</taxon>
        <taxon>Sordariales</taxon>
        <taxon>Chaetomiaceae</taxon>
        <taxon>Parachaetomium</taxon>
    </lineage>
</organism>